<name>A0A9P4H5P4_9PLEO</name>
<protein>
    <submittedName>
        <fullName evidence="2">Uncharacterized protein</fullName>
    </submittedName>
</protein>
<reference evidence="2" key="1">
    <citation type="journal article" date="2020" name="Stud. Mycol.">
        <title>101 Dothideomycetes genomes: a test case for predicting lifestyles and emergence of pathogens.</title>
        <authorList>
            <person name="Haridas S."/>
            <person name="Albert R."/>
            <person name="Binder M."/>
            <person name="Bloem J."/>
            <person name="Labutti K."/>
            <person name="Salamov A."/>
            <person name="Andreopoulos B."/>
            <person name="Baker S."/>
            <person name="Barry K."/>
            <person name="Bills G."/>
            <person name="Bluhm B."/>
            <person name="Cannon C."/>
            <person name="Castanera R."/>
            <person name="Culley D."/>
            <person name="Daum C."/>
            <person name="Ezra D."/>
            <person name="Gonzalez J."/>
            <person name="Henrissat B."/>
            <person name="Kuo A."/>
            <person name="Liang C."/>
            <person name="Lipzen A."/>
            <person name="Lutzoni F."/>
            <person name="Magnuson J."/>
            <person name="Mondo S."/>
            <person name="Nolan M."/>
            <person name="Ohm R."/>
            <person name="Pangilinan J."/>
            <person name="Park H.-J."/>
            <person name="Ramirez L."/>
            <person name="Alfaro M."/>
            <person name="Sun H."/>
            <person name="Tritt A."/>
            <person name="Yoshinaga Y."/>
            <person name="Zwiers L.-H."/>
            <person name="Turgeon B."/>
            <person name="Goodwin S."/>
            <person name="Spatafora J."/>
            <person name="Crous P."/>
            <person name="Grigoriev I."/>
        </authorList>
    </citation>
    <scope>NUCLEOTIDE SEQUENCE</scope>
    <source>
        <strain evidence="2">CBS 110217</strain>
    </source>
</reference>
<dbReference type="AlphaFoldDB" id="A0A9P4H5P4"/>
<feature type="compositionally biased region" description="Low complexity" evidence="1">
    <location>
        <begin position="15"/>
        <end position="28"/>
    </location>
</feature>
<evidence type="ECO:0000313" key="2">
    <source>
        <dbReference type="EMBL" id="KAF2027669.1"/>
    </source>
</evidence>
<feature type="compositionally biased region" description="Low complexity" evidence="1">
    <location>
        <begin position="80"/>
        <end position="91"/>
    </location>
</feature>
<comment type="caution">
    <text evidence="2">The sequence shown here is derived from an EMBL/GenBank/DDBJ whole genome shotgun (WGS) entry which is preliminary data.</text>
</comment>
<keyword evidence="3" id="KW-1185">Reference proteome</keyword>
<dbReference type="EMBL" id="ML978223">
    <property type="protein sequence ID" value="KAF2027669.1"/>
    <property type="molecule type" value="Genomic_DNA"/>
</dbReference>
<feature type="region of interest" description="Disordered" evidence="1">
    <location>
        <begin position="1"/>
        <end position="236"/>
    </location>
</feature>
<organism evidence="2 3">
    <name type="scientific">Setomelanomma holmii</name>
    <dbReference type="NCBI Taxonomy" id="210430"/>
    <lineage>
        <taxon>Eukaryota</taxon>
        <taxon>Fungi</taxon>
        <taxon>Dikarya</taxon>
        <taxon>Ascomycota</taxon>
        <taxon>Pezizomycotina</taxon>
        <taxon>Dothideomycetes</taxon>
        <taxon>Pleosporomycetidae</taxon>
        <taxon>Pleosporales</taxon>
        <taxon>Pleosporineae</taxon>
        <taxon>Phaeosphaeriaceae</taxon>
        <taxon>Setomelanomma</taxon>
    </lineage>
</organism>
<accession>A0A9P4H5P4</accession>
<sequence length="236" mass="24549">MPAGNDKKKAPPGPSKGKGSARKSASPAVEGKGKKRAAPAQTPSPARSSQSPGAPDWASNQPKPIKKGVNIFQHTPSPPSQSAAAQTHPPAQQHPPPAHQHTYPNQPPDHPIAPTAGQYTNPPDPRVPRATHGAAPLVYGSYAPQPHPSAAHPHAYGAQPQAHGTQHQAHGTQAQAHGAQPHPSAAQPQSYGAHPQRQTGQFQGFAYHDPGHTMPHLNAPAPSHAAYGSNFHSNPP</sequence>
<evidence type="ECO:0000313" key="3">
    <source>
        <dbReference type="Proteomes" id="UP000799777"/>
    </source>
</evidence>
<evidence type="ECO:0000256" key="1">
    <source>
        <dbReference type="SAM" id="MobiDB-lite"/>
    </source>
</evidence>
<proteinExistence type="predicted"/>
<gene>
    <name evidence="2" type="ORF">EK21DRAFT_91322</name>
</gene>
<feature type="compositionally biased region" description="Polar residues" evidence="1">
    <location>
        <begin position="41"/>
        <end position="62"/>
    </location>
</feature>
<feature type="compositionally biased region" description="Low complexity" evidence="1">
    <location>
        <begin position="148"/>
        <end position="190"/>
    </location>
</feature>
<dbReference type="Proteomes" id="UP000799777">
    <property type="component" value="Unassembled WGS sequence"/>
</dbReference>